<name>A0A2K9VCP3_9CAUD</name>
<evidence type="ECO:0000313" key="1">
    <source>
        <dbReference type="EMBL" id="AUV59987.1"/>
    </source>
</evidence>
<dbReference type="RefSeq" id="YP_009798091.1">
    <property type="nucleotide sequence ID" value="NC_047924.1"/>
</dbReference>
<dbReference type="EMBL" id="MG765277">
    <property type="protein sequence ID" value="AUV59987.1"/>
    <property type="molecule type" value="Genomic_DNA"/>
</dbReference>
<dbReference type="Proteomes" id="UP000241463">
    <property type="component" value="Segment"/>
</dbReference>
<dbReference type="GO" id="GO:0016787">
    <property type="term" value="F:hydrolase activity"/>
    <property type="evidence" value="ECO:0007669"/>
    <property type="project" value="UniProtKB-KW"/>
</dbReference>
<accession>A0A2K9VCP3</accession>
<reference evidence="1 2" key="1">
    <citation type="submission" date="2018-01" db="EMBL/GenBank/DDBJ databases">
        <title>Lactobacillus phages that infect wine-derived L. plantarum strains.</title>
        <authorList>
            <person name="Kyrkou I."/>
            <person name="Hestbjerg Hansen L."/>
        </authorList>
    </citation>
    <scope>NUCLEOTIDE SEQUENCE [LARGE SCALE GENOMIC DNA]</scope>
</reference>
<evidence type="ECO:0000313" key="2">
    <source>
        <dbReference type="Proteomes" id="UP000241463"/>
    </source>
</evidence>
<sequence length="211" mass="24198">MNGSGAHKKGSNFERDVAKAFTKWSGVKFNRTFASGAQGDKFSSDVRVTGDLFAPVDYNFPFSVECKFHDDFNLRNVFINGSVVQLFLKQNVSDARRSNRAPMLVAKVSRQDTYVILPYTENLENLLIAKQSPYFSRRMYYQDDMTKRVYKFDMIITNLSALLLATPSELWGWYNDLDWNYLNEDTGTKETNTDVDKLIGQVRGDLIKHGE</sequence>
<organism evidence="1 2">
    <name type="scientific">Lactobacillus phage Bacchae</name>
    <dbReference type="NCBI Taxonomy" id="2079429"/>
    <lineage>
        <taxon>Viruses</taxon>
        <taxon>Duplodnaviria</taxon>
        <taxon>Heunggongvirae</taxon>
        <taxon>Uroviricota</taxon>
        <taxon>Caudoviricetes</taxon>
        <taxon>Herelleviridae</taxon>
        <taxon>Harbinvirus</taxon>
        <taxon>Harbinvirus bacchae</taxon>
    </lineage>
</organism>
<dbReference type="InterPro" id="IPR056931">
    <property type="entry name" value="D14-like"/>
</dbReference>
<dbReference type="Pfam" id="PF24608">
    <property type="entry name" value="PDDEXK_15"/>
    <property type="match status" value="1"/>
</dbReference>
<dbReference type="KEGG" id="vg:54988536"/>
<proteinExistence type="predicted"/>
<dbReference type="GeneID" id="54988536"/>
<keyword evidence="2" id="KW-1185">Reference proteome</keyword>
<protein>
    <submittedName>
        <fullName evidence="1">Putative hydrolase</fullName>
    </submittedName>
</protein>
<keyword evidence="1" id="KW-0378">Hydrolase</keyword>